<evidence type="ECO:0000259" key="1">
    <source>
        <dbReference type="PROSITE" id="PS00028"/>
    </source>
</evidence>
<sequence>MPVEYSYGTISLINEYVILLEAEQAGVDPPVFTPASYVPSLPQQPAGVIATGFVCVLGCDLGFPDAQALANHQAEEHQAPANDRPVHFIPRSERVLFLSRVVATKVFIRKAIPVEIRALVYMVGMDGGVLTTAGMNELLLSLQAADPLLPGAYFYLNENTPLPAVLRNHYNVFLGNWQNVPGIGQHFPLYPARALQPIAHAPSRAYIAEHEVRFLEWNGTPTLFRGKFPKSRTSSPLLAGIEAQRDGTVAANPCGRCAGGNAIRVFEVCHRQQGTNKCGSCLAVGGKTKTECHCT</sequence>
<dbReference type="PROSITE" id="PS00028">
    <property type="entry name" value="ZINC_FINGER_C2H2_1"/>
    <property type="match status" value="1"/>
</dbReference>
<dbReference type="Proteomes" id="UP000275078">
    <property type="component" value="Unassembled WGS sequence"/>
</dbReference>
<proteinExistence type="predicted"/>
<organism evidence="2 3">
    <name type="scientific">Ascobolus immersus RN42</name>
    <dbReference type="NCBI Taxonomy" id="1160509"/>
    <lineage>
        <taxon>Eukaryota</taxon>
        <taxon>Fungi</taxon>
        <taxon>Dikarya</taxon>
        <taxon>Ascomycota</taxon>
        <taxon>Pezizomycotina</taxon>
        <taxon>Pezizomycetes</taxon>
        <taxon>Pezizales</taxon>
        <taxon>Ascobolaceae</taxon>
        <taxon>Ascobolus</taxon>
    </lineage>
</organism>
<feature type="domain" description="C2H2-type" evidence="1">
    <location>
        <begin position="55"/>
        <end position="77"/>
    </location>
</feature>
<accession>A0A3N4I811</accession>
<evidence type="ECO:0000313" key="2">
    <source>
        <dbReference type="EMBL" id="RPA80321.1"/>
    </source>
</evidence>
<dbReference type="InterPro" id="IPR013087">
    <property type="entry name" value="Znf_C2H2_type"/>
</dbReference>
<reference evidence="2 3" key="1">
    <citation type="journal article" date="2018" name="Nat. Ecol. Evol.">
        <title>Pezizomycetes genomes reveal the molecular basis of ectomycorrhizal truffle lifestyle.</title>
        <authorList>
            <person name="Murat C."/>
            <person name="Payen T."/>
            <person name="Noel B."/>
            <person name="Kuo A."/>
            <person name="Morin E."/>
            <person name="Chen J."/>
            <person name="Kohler A."/>
            <person name="Krizsan K."/>
            <person name="Balestrini R."/>
            <person name="Da Silva C."/>
            <person name="Montanini B."/>
            <person name="Hainaut M."/>
            <person name="Levati E."/>
            <person name="Barry K.W."/>
            <person name="Belfiori B."/>
            <person name="Cichocki N."/>
            <person name="Clum A."/>
            <person name="Dockter R.B."/>
            <person name="Fauchery L."/>
            <person name="Guy J."/>
            <person name="Iotti M."/>
            <person name="Le Tacon F."/>
            <person name="Lindquist E.A."/>
            <person name="Lipzen A."/>
            <person name="Malagnac F."/>
            <person name="Mello A."/>
            <person name="Molinier V."/>
            <person name="Miyauchi S."/>
            <person name="Poulain J."/>
            <person name="Riccioni C."/>
            <person name="Rubini A."/>
            <person name="Sitrit Y."/>
            <person name="Splivallo R."/>
            <person name="Traeger S."/>
            <person name="Wang M."/>
            <person name="Zifcakova L."/>
            <person name="Wipf D."/>
            <person name="Zambonelli A."/>
            <person name="Paolocci F."/>
            <person name="Nowrousian M."/>
            <person name="Ottonello S."/>
            <person name="Baldrian P."/>
            <person name="Spatafora J.W."/>
            <person name="Henrissat B."/>
            <person name="Nagy L.G."/>
            <person name="Aury J.M."/>
            <person name="Wincker P."/>
            <person name="Grigoriev I.V."/>
            <person name="Bonfante P."/>
            <person name="Martin F.M."/>
        </authorList>
    </citation>
    <scope>NUCLEOTIDE SEQUENCE [LARGE SCALE GENOMIC DNA]</scope>
    <source>
        <strain evidence="2 3">RN42</strain>
    </source>
</reference>
<gene>
    <name evidence="2" type="ORF">BJ508DRAFT_307523</name>
</gene>
<evidence type="ECO:0000313" key="3">
    <source>
        <dbReference type="Proteomes" id="UP000275078"/>
    </source>
</evidence>
<keyword evidence="3" id="KW-1185">Reference proteome</keyword>
<protein>
    <recommendedName>
        <fullName evidence="1">C2H2-type domain-containing protein</fullName>
    </recommendedName>
</protein>
<name>A0A3N4I811_ASCIM</name>
<dbReference type="AlphaFoldDB" id="A0A3N4I811"/>
<dbReference type="EMBL" id="ML119689">
    <property type="protein sequence ID" value="RPA80321.1"/>
    <property type="molecule type" value="Genomic_DNA"/>
</dbReference>